<sequence length="156" mass="17092">MLRYGIYRYAWNDEVSVVKKSPSDADRHVGMRIRLRRVSIGMSQERLGDILGLTFQQVQKYEKGTNRVGAGRLVDIAGALGVSVGYFFEGYAKATPSNSLHDDLQPLISTHDGLALARAFARIGDTAVRKKLVAMVASVADALPMPETPETARQKA</sequence>
<dbReference type="CDD" id="cd00093">
    <property type="entry name" value="HTH_XRE"/>
    <property type="match status" value="1"/>
</dbReference>
<dbReference type="InterPro" id="IPR010982">
    <property type="entry name" value="Lambda_DNA-bd_dom_sf"/>
</dbReference>
<dbReference type="Pfam" id="PF01381">
    <property type="entry name" value="HTH_3"/>
    <property type="match status" value="1"/>
</dbReference>
<accession>A0ABX0V891</accession>
<dbReference type="InterPro" id="IPR001387">
    <property type="entry name" value="Cro/C1-type_HTH"/>
</dbReference>
<gene>
    <name evidence="2" type="ORF">HB375_01440</name>
</gene>
<organism evidence="2 3">
    <name type="scientific">Microvirga terricola</name>
    <dbReference type="NCBI Taxonomy" id="2719797"/>
    <lineage>
        <taxon>Bacteria</taxon>
        <taxon>Pseudomonadati</taxon>
        <taxon>Pseudomonadota</taxon>
        <taxon>Alphaproteobacteria</taxon>
        <taxon>Hyphomicrobiales</taxon>
        <taxon>Methylobacteriaceae</taxon>
        <taxon>Microvirga</taxon>
    </lineage>
</organism>
<evidence type="ECO:0000313" key="2">
    <source>
        <dbReference type="EMBL" id="NIX75275.1"/>
    </source>
</evidence>
<name>A0ABX0V891_9HYPH</name>
<evidence type="ECO:0000259" key="1">
    <source>
        <dbReference type="PROSITE" id="PS50943"/>
    </source>
</evidence>
<dbReference type="PROSITE" id="PS50943">
    <property type="entry name" value="HTH_CROC1"/>
    <property type="match status" value="1"/>
</dbReference>
<dbReference type="RefSeq" id="WP_167671171.1">
    <property type="nucleotide sequence ID" value="NZ_JAATJS010000001.1"/>
</dbReference>
<proteinExistence type="predicted"/>
<dbReference type="SMART" id="SM00530">
    <property type="entry name" value="HTH_XRE"/>
    <property type="match status" value="1"/>
</dbReference>
<reference evidence="2 3" key="1">
    <citation type="submission" date="2020-03" db="EMBL/GenBank/DDBJ databases">
        <title>The genome sequence of Microvirga sp. c23x22.</title>
        <authorList>
            <person name="Zhang X."/>
        </authorList>
    </citation>
    <scope>NUCLEOTIDE SEQUENCE [LARGE SCALE GENOMIC DNA]</scope>
    <source>
        <strain evidence="3">c23x22</strain>
    </source>
</reference>
<dbReference type="SUPFAM" id="SSF47413">
    <property type="entry name" value="lambda repressor-like DNA-binding domains"/>
    <property type="match status" value="1"/>
</dbReference>
<feature type="domain" description="HTH cro/C1-type" evidence="1">
    <location>
        <begin position="33"/>
        <end position="87"/>
    </location>
</feature>
<comment type="caution">
    <text evidence="2">The sequence shown here is derived from an EMBL/GenBank/DDBJ whole genome shotgun (WGS) entry which is preliminary data.</text>
</comment>
<dbReference type="EMBL" id="JAATJS010000001">
    <property type="protein sequence ID" value="NIX75275.1"/>
    <property type="molecule type" value="Genomic_DNA"/>
</dbReference>
<evidence type="ECO:0000313" key="3">
    <source>
        <dbReference type="Proteomes" id="UP000707352"/>
    </source>
</evidence>
<keyword evidence="3" id="KW-1185">Reference proteome</keyword>
<dbReference type="Gene3D" id="1.10.260.40">
    <property type="entry name" value="lambda repressor-like DNA-binding domains"/>
    <property type="match status" value="1"/>
</dbReference>
<protein>
    <submittedName>
        <fullName evidence="2">Helix-turn-helix domain-containing protein</fullName>
    </submittedName>
</protein>
<dbReference type="Proteomes" id="UP000707352">
    <property type="component" value="Unassembled WGS sequence"/>
</dbReference>